<evidence type="ECO:0000313" key="2">
    <source>
        <dbReference type="Proteomes" id="UP000075225"/>
    </source>
</evidence>
<dbReference type="Proteomes" id="UP000075225">
    <property type="component" value="Unassembled WGS sequence"/>
</dbReference>
<protein>
    <submittedName>
        <fullName evidence="1">Sushi domain (Scr repeat) domain-containing protein</fullName>
    </submittedName>
</protein>
<proteinExistence type="predicted"/>
<organism evidence="1 2">
    <name type="scientific">Toxoplasma gondii TgCatPRC2</name>
    <dbReference type="NCBI Taxonomy" id="1130821"/>
    <lineage>
        <taxon>Eukaryota</taxon>
        <taxon>Sar</taxon>
        <taxon>Alveolata</taxon>
        <taxon>Apicomplexa</taxon>
        <taxon>Conoidasida</taxon>
        <taxon>Coccidia</taxon>
        <taxon>Eucoccidiorida</taxon>
        <taxon>Eimeriorina</taxon>
        <taxon>Sarcocystidae</taxon>
        <taxon>Toxoplasma</taxon>
    </lineage>
</organism>
<dbReference type="EMBL" id="AHZP02000166">
    <property type="protein sequence ID" value="KYK71661.1"/>
    <property type="molecule type" value="Genomic_DNA"/>
</dbReference>
<dbReference type="VEuPathDB" id="ToxoDB:TGPRC2_223480B"/>
<feature type="non-terminal residue" evidence="1">
    <location>
        <position position="1"/>
    </location>
</feature>
<dbReference type="AlphaFoldDB" id="A0A151HR08"/>
<gene>
    <name evidence="1" type="ORF">TGPRC2_223480B</name>
</gene>
<accession>A0A151HR08</accession>
<sequence>KDRLVRPRQDAATACEDDPLVKSLGYTCSLLVRAAEDFDGCATRLLSLKPDQVLPPGIPSETRVKDACPKTCNACS</sequence>
<evidence type="ECO:0000313" key="1">
    <source>
        <dbReference type="EMBL" id="KYK71661.1"/>
    </source>
</evidence>
<feature type="non-terminal residue" evidence="1">
    <location>
        <position position="76"/>
    </location>
</feature>
<name>A0A151HR08_TOXGO</name>
<comment type="caution">
    <text evidence="1">The sequence shown here is derived from an EMBL/GenBank/DDBJ whole genome shotgun (WGS) entry which is preliminary data.</text>
</comment>
<reference evidence="2" key="1">
    <citation type="submission" date="2016-03" db="EMBL/GenBank/DDBJ databases">
        <authorList>
            <person name="Sibley D."/>
            <person name="Venepally P."/>
            <person name="Karamycheva S."/>
            <person name="Hadjithomas M."/>
            <person name="Khan A."/>
            <person name="Brunk B."/>
            <person name="Roos D."/>
            <person name="Caler E."/>
            <person name="Lorenzi H."/>
        </authorList>
    </citation>
    <scope>NUCLEOTIDE SEQUENCE [LARGE SCALE GENOMIC DNA]</scope>
    <source>
        <strain evidence="2">TgCatPRC2</strain>
    </source>
</reference>